<proteinExistence type="predicted"/>
<reference evidence="2 3" key="1">
    <citation type="journal article" date="2016" name="Genome Biol. Evol.">
        <title>Divergent and convergent evolution of fungal pathogenicity.</title>
        <authorList>
            <person name="Shang Y."/>
            <person name="Xiao G."/>
            <person name="Zheng P."/>
            <person name="Cen K."/>
            <person name="Zhan S."/>
            <person name="Wang C."/>
        </authorList>
    </citation>
    <scope>NUCLEOTIDE SEQUENCE [LARGE SCALE GENOMIC DNA]</scope>
    <source>
        <strain evidence="2 3">ARSEF 2679</strain>
    </source>
</reference>
<dbReference type="Proteomes" id="UP000076744">
    <property type="component" value="Unassembled WGS sequence"/>
</dbReference>
<gene>
    <name evidence="2" type="ORF">ISF_05922</name>
</gene>
<name>A0A167TRY1_CORFA</name>
<feature type="signal peptide" evidence="1">
    <location>
        <begin position="1"/>
        <end position="17"/>
    </location>
</feature>
<comment type="caution">
    <text evidence="2">The sequence shown here is derived from an EMBL/GenBank/DDBJ whole genome shotgun (WGS) entry which is preliminary data.</text>
</comment>
<evidence type="ECO:0000313" key="3">
    <source>
        <dbReference type="Proteomes" id="UP000076744"/>
    </source>
</evidence>
<sequence>MKFELAALAAFAATALATPQPSCFRPAQPCWKLKRSVEAFDNSAHVARDAADIGVLGERAYDHLVELAARGAVDPRAFIAENGNAKRDAEERDVDNEKRWCFRPAQPCWKRAVAEQDELAKRWCFRPAQPCWKAKRAAESILAARGDEDEEACADGDEGCANAKRSLDELHLVARAIVEAF</sequence>
<evidence type="ECO:0000313" key="2">
    <source>
        <dbReference type="EMBL" id="OAA60883.1"/>
    </source>
</evidence>
<dbReference type="RefSeq" id="XP_018703554.1">
    <property type="nucleotide sequence ID" value="XM_018849527.1"/>
</dbReference>
<protein>
    <submittedName>
        <fullName evidence="2">Clock-controlled pheromone ccg-4</fullName>
    </submittedName>
</protein>
<dbReference type="OrthoDB" id="3641074at2759"/>
<organism evidence="2 3">
    <name type="scientific">Cordyceps fumosorosea (strain ARSEF 2679)</name>
    <name type="common">Isaria fumosorosea</name>
    <dbReference type="NCBI Taxonomy" id="1081104"/>
    <lineage>
        <taxon>Eukaryota</taxon>
        <taxon>Fungi</taxon>
        <taxon>Dikarya</taxon>
        <taxon>Ascomycota</taxon>
        <taxon>Pezizomycotina</taxon>
        <taxon>Sordariomycetes</taxon>
        <taxon>Hypocreomycetidae</taxon>
        <taxon>Hypocreales</taxon>
        <taxon>Cordycipitaceae</taxon>
        <taxon>Cordyceps</taxon>
    </lineage>
</organism>
<dbReference type="EMBL" id="AZHB01000014">
    <property type="protein sequence ID" value="OAA60883.1"/>
    <property type="molecule type" value="Genomic_DNA"/>
</dbReference>
<dbReference type="STRING" id="1081104.A0A167TRY1"/>
<keyword evidence="1" id="KW-0732">Signal</keyword>
<accession>A0A167TRY1</accession>
<evidence type="ECO:0000256" key="1">
    <source>
        <dbReference type="SAM" id="SignalP"/>
    </source>
</evidence>
<dbReference type="GeneID" id="30022214"/>
<dbReference type="AlphaFoldDB" id="A0A167TRY1"/>
<feature type="chain" id="PRO_5007892663" evidence="1">
    <location>
        <begin position="18"/>
        <end position="181"/>
    </location>
</feature>
<keyword evidence="3" id="KW-1185">Reference proteome</keyword>